<dbReference type="InterPro" id="IPR004165">
    <property type="entry name" value="CoA_trans_fam_I"/>
</dbReference>
<dbReference type="SMART" id="SM00882">
    <property type="entry name" value="CoA_trans"/>
    <property type="match status" value="1"/>
</dbReference>
<name>A0A6G4VBY8_9ACTN</name>
<accession>A0A6G4VBY8</accession>
<dbReference type="Pfam" id="PF01144">
    <property type="entry name" value="CoA_trans"/>
    <property type="match status" value="1"/>
</dbReference>
<sequence>MTAPRSPEILADPDELCRRHLIPGMRVHIASTMSRPNALVLALARVFGGSGGRFEFSVNALHAGVHALTMAGVVERAVIGFAGDTIPTSRPNRLYARLPEGDPFPVEEWSLLSLLQRLIAGATGAPAAVSTSLHGSDLPQGHPPLVTVPYGTEHGTEYGAEKDGAAAVLLPALRPDMTLLHAQCADERGNLYLSGPVGEGWWGALAARHGVLATVETRCAEPPADAVCQIPAERVRALAVCPYGAHPQGLSPMRGAKAAGYLDDYAFLADLADACAEPADANAWFHRWVTDAGGHDGYLARLGDPRLAQLSLASRAFEPTRQIRTAESVAPPGDREHHLVLAARTIARTIRTRGHRTVLAGIGAAHVASWLAARMLRDEGIEPQLVNELGMVDFAPQDGDSFLFSQRHVLDCRQYAGSWDVLGGLVAGGAARTLGVLSAAQVDQQGRINTSRTVGGRFLVGSGGANDVASHVETIVVAPASPLRYPDAVGFVTSPGHHVSRVVAEFGSFERAEGAEPFTLATWAPPPTLDATTSPAETVLARTGWQVKIADPLPHEEPPTAGELAMLRSIDPEGIYR</sequence>
<organism evidence="2 3">
    <name type="scientific">Streptomyces scabichelini</name>
    <dbReference type="NCBI Taxonomy" id="2711217"/>
    <lineage>
        <taxon>Bacteria</taxon>
        <taxon>Bacillati</taxon>
        <taxon>Actinomycetota</taxon>
        <taxon>Actinomycetes</taxon>
        <taxon>Kitasatosporales</taxon>
        <taxon>Streptomycetaceae</taxon>
        <taxon>Streptomyces</taxon>
    </lineage>
</organism>
<dbReference type="SUPFAM" id="SSF100950">
    <property type="entry name" value="NagB/RpiA/CoA transferase-like"/>
    <property type="match status" value="2"/>
</dbReference>
<dbReference type="RefSeq" id="WP_165263934.1">
    <property type="nucleotide sequence ID" value="NZ_JAAKZY010000109.1"/>
</dbReference>
<dbReference type="EMBL" id="JAAKZY010000109">
    <property type="protein sequence ID" value="NGO11576.1"/>
    <property type="molecule type" value="Genomic_DNA"/>
</dbReference>
<protein>
    <recommendedName>
        <fullName evidence="4">Acetate CoA-transferase</fullName>
    </recommendedName>
</protein>
<dbReference type="GO" id="GO:0008410">
    <property type="term" value="F:CoA-transferase activity"/>
    <property type="evidence" value="ECO:0007669"/>
    <property type="project" value="InterPro"/>
</dbReference>
<evidence type="ECO:0000313" key="2">
    <source>
        <dbReference type="EMBL" id="NGO11576.1"/>
    </source>
</evidence>
<proteinExistence type="inferred from homology"/>
<dbReference type="PANTHER" id="PTHR43293">
    <property type="entry name" value="ACETATE COA-TRANSFERASE YDIF"/>
    <property type="match status" value="1"/>
</dbReference>
<dbReference type="PANTHER" id="PTHR43293:SF3">
    <property type="entry name" value="CHOLESTEROL RING-CLEAVING HYDROLASE IPDB SUBUNIT"/>
    <property type="match status" value="1"/>
</dbReference>
<evidence type="ECO:0000256" key="1">
    <source>
        <dbReference type="ARBA" id="ARBA00007047"/>
    </source>
</evidence>
<evidence type="ECO:0000313" key="3">
    <source>
        <dbReference type="Proteomes" id="UP000472335"/>
    </source>
</evidence>
<evidence type="ECO:0008006" key="4">
    <source>
        <dbReference type="Google" id="ProtNLM"/>
    </source>
</evidence>
<dbReference type="Proteomes" id="UP000472335">
    <property type="component" value="Unassembled WGS sequence"/>
</dbReference>
<comment type="caution">
    <text evidence="2">The sequence shown here is derived from an EMBL/GenBank/DDBJ whole genome shotgun (WGS) entry which is preliminary data.</text>
</comment>
<dbReference type="Gene3D" id="3.40.1080.10">
    <property type="entry name" value="Glutaconate Coenzyme A-transferase"/>
    <property type="match status" value="2"/>
</dbReference>
<dbReference type="InterPro" id="IPR037171">
    <property type="entry name" value="NagB/RpiA_transferase-like"/>
</dbReference>
<comment type="similarity">
    <text evidence="1">Belongs to the 3-oxoacid CoA-transferase subunit B family.</text>
</comment>
<keyword evidence="3" id="KW-1185">Reference proteome</keyword>
<reference evidence="2 3" key="1">
    <citation type="submission" date="2020-02" db="EMBL/GenBank/DDBJ databases">
        <title>Whole-genome analyses of novel actinobacteria.</title>
        <authorList>
            <person name="Sahin N."/>
            <person name="Gencbay T."/>
        </authorList>
    </citation>
    <scope>NUCLEOTIDE SEQUENCE [LARGE SCALE GENOMIC DNA]</scope>
    <source>
        <strain evidence="2 3">HC44</strain>
    </source>
</reference>
<gene>
    <name evidence="2" type="ORF">G5C60_29280</name>
</gene>
<dbReference type="AlphaFoldDB" id="A0A6G4VBY8"/>